<evidence type="ECO:0000313" key="2">
    <source>
        <dbReference type="Proteomes" id="UP000005143"/>
    </source>
</evidence>
<name>H0E9W4_9ACTN</name>
<gene>
    <name evidence="1" type="ORF">PAI11_36370</name>
</gene>
<comment type="caution">
    <text evidence="1">The sequence shown here is derived from an EMBL/GenBank/DDBJ whole genome shotgun (WGS) entry which is preliminary data.</text>
</comment>
<protein>
    <submittedName>
        <fullName evidence="1">Uncharacterized protein</fullName>
    </submittedName>
</protein>
<dbReference type="Proteomes" id="UP000005143">
    <property type="component" value="Unassembled WGS sequence"/>
</dbReference>
<dbReference type="AlphaFoldDB" id="H0E9W4"/>
<accession>H0E9W4</accession>
<reference evidence="1 2" key="1">
    <citation type="journal article" date="2013" name="Biodegradation">
        <title>Quantitative proteomic analysis of ibuprofen-degrading Patulibacter sp. strain I11.</title>
        <authorList>
            <person name="Almeida B."/>
            <person name="Kjeldal H."/>
            <person name="Lolas I."/>
            <person name="Knudsen A.D."/>
            <person name="Carvalho G."/>
            <person name="Nielsen K.L."/>
            <person name="Barreto Crespo M.T."/>
            <person name="Stensballe A."/>
            <person name="Nielsen J.L."/>
        </authorList>
    </citation>
    <scope>NUCLEOTIDE SEQUENCE [LARGE SCALE GENOMIC DNA]</scope>
    <source>
        <strain evidence="1 2">I11</strain>
    </source>
</reference>
<organism evidence="1 2">
    <name type="scientific">Patulibacter medicamentivorans</name>
    <dbReference type="NCBI Taxonomy" id="1097667"/>
    <lineage>
        <taxon>Bacteria</taxon>
        <taxon>Bacillati</taxon>
        <taxon>Actinomycetota</taxon>
        <taxon>Thermoleophilia</taxon>
        <taxon>Solirubrobacterales</taxon>
        <taxon>Patulibacteraceae</taxon>
        <taxon>Patulibacter</taxon>
    </lineage>
</organism>
<keyword evidence="2" id="KW-1185">Reference proteome</keyword>
<dbReference type="EMBL" id="AGUD01000272">
    <property type="protein sequence ID" value="EHN09524.1"/>
    <property type="molecule type" value="Genomic_DNA"/>
</dbReference>
<proteinExistence type="predicted"/>
<evidence type="ECO:0000313" key="1">
    <source>
        <dbReference type="EMBL" id="EHN09524.1"/>
    </source>
</evidence>
<sequence length="213" mass="22274">MTLQSPAAGSGASQGDVVAVATTPGLGRGATLEPLSWQAMRFARGRLTLGGLRSDPVGAPAGCASADHAVVGGGGRQRTVRLWAVVSPDVRCLWASEAVLAPGHGWSRRTIAWSAPLDRARPTLPRQRTIRIERGVLQPDRRHAVVSYWHGACDALASTSATLDGRRVRVTVRLGDTVPPETACAAIAVQGQALVTLPARAPRDAIFVAADGR</sequence>